<comment type="caution">
    <text evidence="1">The sequence shown here is derived from an EMBL/GenBank/DDBJ whole genome shotgun (WGS) entry which is preliminary data.</text>
</comment>
<keyword evidence="2" id="KW-1185">Reference proteome</keyword>
<organism evidence="1 2">
    <name type="scientific">Ficus carica</name>
    <name type="common">Common fig</name>
    <dbReference type="NCBI Taxonomy" id="3494"/>
    <lineage>
        <taxon>Eukaryota</taxon>
        <taxon>Viridiplantae</taxon>
        <taxon>Streptophyta</taxon>
        <taxon>Embryophyta</taxon>
        <taxon>Tracheophyta</taxon>
        <taxon>Spermatophyta</taxon>
        <taxon>Magnoliopsida</taxon>
        <taxon>eudicotyledons</taxon>
        <taxon>Gunneridae</taxon>
        <taxon>Pentapetalae</taxon>
        <taxon>rosids</taxon>
        <taxon>fabids</taxon>
        <taxon>Rosales</taxon>
        <taxon>Moraceae</taxon>
        <taxon>Ficeae</taxon>
        <taxon>Ficus</taxon>
    </lineage>
</organism>
<sequence length="56" mass="6419">MTALRYFHCLVTDKVCSAIYIPVALSMWSHSGWLRWDLCSFCYELGQVCVGAQKET</sequence>
<dbReference type="EMBL" id="BTGU01000091">
    <property type="protein sequence ID" value="GMN59811.1"/>
    <property type="molecule type" value="Genomic_DNA"/>
</dbReference>
<gene>
    <name evidence="1" type="ORF">TIFTF001_028916</name>
</gene>
<accession>A0AA88J2M6</accession>
<reference evidence="1" key="1">
    <citation type="submission" date="2023-07" db="EMBL/GenBank/DDBJ databases">
        <title>draft genome sequence of fig (Ficus carica).</title>
        <authorList>
            <person name="Takahashi T."/>
            <person name="Nishimura K."/>
        </authorList>
    </citation>
    <scope>NUCLEOTIDE SEQUENCE</scope>
</reference>
<dbReference type="AlphaFoldDB" id="A0AA88J2M6"/>
<protein>
    <submittedName>
        <fullName evidence="1">Uncharacterized protein</fullName>
    </submittedName>
</protein>
<evidence type="ECO:0000313" key="2">
    <source>
        <dbReference type="Proteomes" id="UP001187192"/>
    </source>
</evidence>
<name>A0AA88J2M6_FICCA</name>
<proteinExistence type="predicted"/>
<dbReference type="Proteomes" id="UP001187192">
    <property type="component" value="Unassembled WGS sequence"/>
</dbReference>
<evidence type="ECO:0000313" key="1">
    <source>
        <dbReference type="EMBL" id="GMN59811.1"/>
    </source>
</evidence>